<dbReference type="STRING" id="545501.BN997_00387"/>
<dbReference type="PROSITE" id="PS00041">
    <property type="entry name" value="HTH_ARAC_FAMILY_1"/>
    <property type="match status" value="2"/>
</dbReference>
<organism evidence="5 6">
    <name type="scientific">Oceanobacillus oncorhynchi</name>
    <dbReference type="NCBI Taxonomy" id="545501"/>
    <lineage>
        <taxon>Bacteria</taxon>
        <taxon>Bacillati</taxon>
        <taxon>Bacillota</taxon>
        <taxon>Bacilli</taxon>
        <taxon>Bacillales</taxon>
        <taxon>Bacillaceae</taxon>
        <taxon>Oceanobacillus</taxon>
    </lineage>
</organism>
<reference evidence="5 6" key="1">
    <citation type="submission" date="2014-11" db="EMBL/GenBank/DDBJ databases">
        <authorList>
            <person name="Urmite Genomes Urmite Genomes"/>
        </authorList>
    </citation>
    <scope>NUCLEOTIDE SEQUENCE [LARGE SCALE GENOMIC DNA]</scope>
    <source>
        <strain evidence="5 6">Oc5</strain>
    </source>
</reference>
<dbReference type="SMART" id="SM00342">
    <property type="entry name" value="HTH_ARAC"/>
    <property type="match status" value="1"/>
</dbReference>
<dbReference type="SUPFAM" id="SSF46689">
    <property type="entry name" value="Homeodomain-like"/>
    <property type="match status" value="2"/>
</dbReference>
<dbReference type="PANTHER" id="PTHR43280:SF2">
    <property type="entry name" value="HTH-TYPE TRANSCRIPTIONAL REGULATOR EXSA"/>
    <property type="match status" value="1"/>
</dbReference>
<accession>A0A0A1MBX6</accession>
<feature type="domain" description="HTH araC/xylS-type" evidence="4">
    <location>
        <begin position="173"/>
        <end position="271"/>
    </location>
</feature>
<dbReference type="InterPro" id="IPR020449">
    <property type="entry name" value="Tscrpt_reg_AraC-type_HTH"/>
</dbReference>
<dbReference type="AlphaFoldDB" id="A0A0A1MBX6"/>
<evidence type="ECO:0000256" key="3">
    <source>
        <dbReference type="ARBA" id="ARBA00023163"/>
    </source>
</evidence>
<keyword evidence="3" id="KW-0804">Transcription</keyword>
<dbReference type="InterPro" id="IPR018060">
    <property type="entry name" value="HTH_AraC"/>
</dbReference>
<dbReference type="GO" id="GO:0043565">
    <property type="term" value="F:sequence-specific DNA binding"/>
    <property type="evidence" value="ECO:0007669"/>
    <property type="project" value="InterPro"/>
</dbReference>
<dbReference type="PROSITE" id="PS01124">
    <property type="entry name" value="HTH_ARAC_FAMILY_2"/>
    <property type="match status" value="1"/>
</dbReference>
<dbReference type="GO" id="GO:0003700">
    <property type="term" value="F:DNA-binding transcription factor activity"/>
    <property type="evidence" value="ECO:0007669"/>
    <property type="project" value="InterPro"/>
</dbReference>
<keyword evidence="6" id="KW-1185">Reference proteome</keyword>
<keyword evidence="2" id="KW-0238">DNA-binding</keyword>
<gene>
    <name evidence="5" type="primary">tetD_1</name>
    <name evidence="5" type="ORF">BN997_00387</name>
</gene>
<dbReference type="PRINTS" id="PR00032">
    <property type="entry name" value="HTHARAC"/>
</dbReference>
<evidence type="ECO:0000256" key="2">
    <source>
        <dbReference type="ARBA" id="ARBA00023125"/>
    </source>
</evidence>
<sequence length="274" mass="31764">MNKILSTHQGLFLFKTEFEQESIRRSDNCYKFIYSLGGDMTYQLPHQDLTFHADQMLLLNPYDPHRQLEVAHHKFLIELNPGLINQAAKNLMNHHSADIQFAQMPQQSLQIKKWVAFILDYIDVSNGVMDASMKVFLDNSFTQLAILLMKGSVNSYYQDVQPEAYTAAGFPIYKVLEAMKESYTSNWTLDDMAAIAQLDKYRLSHVFKEKVGVSPFSWLQIYRIQRSLDKLQFTDTTILQIAMDSGFSSVSVYNRLFKKLYGMTPSYFRRLSNT</sequence>
<proteinExistence type="predicted"/>
<dbReference type="Pfam" id="PF12833">
    <property type="entry name" value="HTH_18"/>
    <property type="match status" value="1"/>
</dbReference>
<evidence type="ECO:0000256" key="1">
    <source>
        <dbReference type="ARBA" id="ARBA00023015"/>
    </source>
</evidence>
<dbReference type="Gene3D" id="1.10.10.60">
    <property type="entry name" value="Homeodomain-like"/>
    <property type="match status" value="1"/>
</dbReference>
<dbReference type="InterPro" id="IPR018062">
    <property type="entry name" value="HTH_AraC-typ_CS"/>
</dbReference>
<dbReference type="RefSeq" id="WP_052484868.1">
    <property type="nucleotide sequence ID" value="NZ_CDGG01000001.1"/>
</dbReference>
<dbReference type="Proteomes" id="UP000040453">
    <property type="component" value="Unassembled WGS sequence"/>
</dbReference>
<keyword evidence="1" id="KW-0805">Transcription regulation</keyword>
<name>A0A0A1MBX6_9BACI</name>
<protein>
    <submittedName>
        <fullName evidence="5">Transposon Tn10 TetD protein</fullName>
    </submittedName>
</protein>
<evidence type="ECO:0000313" key="6">
    <source>
        <dbReference type="Proteomes" id="UP000040453"/>
    </source>
</evidence>
<evidence type="ECO:0000259" key="4">
    <source>
        <dbReference type="PROSITE" id="PS01124"/>
    </source>
</evidence>
<dbReference type="EMBL" id="CDGG01000001">
    <property type="protein sequence ID" value="CEI80583.1"/>
    <property type="molecule type" value="Genomic_DNA"/>
</dbReference>
<evidence type="ECO:0000313" key="5">
    <source>
        <dbReference type="EMBL" id="CEI80583.1"/>
    </source>
</evidence>
<dbReference type="InterPro" id="IPR009057">
    <property type="entry name" value="Homeodomain-like_sf"/>
</dbReference>
<dbReference type="PANTHER" id="PTHR43280">
    <property type="entry name" value="ARAC-FAMILY TRANSCRIPTIONAL REGULATOR"/>
    <property type="match status" value="1"/>
</dbReference>